<dbReference type="Proteomes" id="UP000215931">
    <property type="component" value="Unassembled WGS sequence"/>
</dbReference>
<keyword evidence="5" id="KW-1185">Reference proteome</keyword>
<dbReference type="InterPro" id="IPR001173">
    <property type="entry name" value="Glyco_trans_2-like"/>
</dbReference>
<dbReference type="Gene3D" id="3.90.550.10">
    <property type="entry name" value="Spore Coat Polysaccharide Biosynthesis Protein SpsA, Chain A"/>
    <property type="match status" value="1"/>
</dbReference>
<dbReference type="SUPFAM" id="SSF53448">
    <property type="entry name" value="Nucleotide-diphospho-sugar transferases"/>
    <property type="match status" value="1"/>
</dbReference>
<reference evidence="4 5" key="1">
    <citation type="submission" date="2017-08" db="EMBL/GenBank/DDBJ databases">
        <title>Mesorhizobium wenxinae sp. nov., a novel rhizobial species isolated from root nodules of chickpea (Cicer arietinum L.).</title>
        <authorList>
            <person name="Zhang J."/>
        </authorList>
    </citation>
    <scope>NUCLEOTIDE SEQUENCE [LARGE SCALE GENOMIC DNA]</scope>
    <source>
        <strain evidence="5">WYCCWR 10019</strain>
    </source>
</reference>
<dbReference type="CDD" id="cd02511">
    <property type="entry name" value="Beta4Glucosyltransferase"/>
    <property type="match status" value="1"/>
</dbReference>
<sequence length="273" mass="29960">MTVPALSVIIISRNEEACIARCLRSVHFADEIVVLDNNSTDQTRDIASGLGAKVLITLDWPGFGAQKNRALAAATGDWVLSLDADEWVEPPLAAEIRAAIANPKGYDGFEIPRRSRFCGHIVRHGGWSPDLVLRLFRRQSGRFSNDTVHEKVVVNGKVTRLSHPMEHDSIADLADAHDKIGRYAEASAARLLTEGKRSSISKAVLRSVWAYMNSYVFKLGFLDGSTGAMVAAYSASYTYQKWALVALGSERKSAEKSRTGVKGKSVRFRNRPG</sequence>
<evidence type="ECO:0000256" key="1">
    <source>
        <dbReference type="ARBA" id="ARBA00038494"/>
    </source>
</evidence>
<dbReference type="PANTHER" id="PTHR43630">
    <property type="entry name" value="POLY-BETA-1,6-N-ACETYL-D-GLUCOSAMINE SYNTHASE"/>
    <property type="match status" value="1"/>
</dbReference>
<proteinExistence type="inferred from homology"/>
<feature type="region of interest" description="Disordered" evidence="2">
    <location>
        <begin position="253"/>
        <end position="273"/>
    </location>
</feature>
<dbReference type="AlphaFoldDB" id="A0A271KFY1"/>
<name>A0A271KFY1_9HYPH</name>
<organism evidence="4 5">
    <name type="scientific">Mesorhizobium wenxiniae</name>
    <dbReference type="NCBI Taxonomy" id="2014805"/>
    <lineage>
        <taxon>Bacteria</taxon>
        <taxon>Pseudomonadati</taxon>
        <taxon>Pseudomonadota</taxon>
        <taxon>Alphaproteobacteria</taxon>
        <taxon>Hyphomicrobiales</taxon>
        <taxon>Phyllobacteriaceae</taxon>
        <taxon>Mesorhizobium</taxon>
    </lineage>
</organism>
<evidence type="ECO:0000313" key="4">
    <source>
        <dbReference type="EMBL" id="PAP94374.1"/>
    </source>
</evidence>
<feature type="compositionally biased region" description="Basic residues" evidence="2">
    <location>
        <begin position="259"/>
        <end position="273"/>
    </location>
</feature>
<feature type="domain" description="Glycosyltransferase 2-like" evidence="3">
    <location>
        <begin position="7"/>
        <end position="126"/>
    </location>
</feature>
<accession>A0A271KFY1</accession>
<evidence type="ECO:0000259" key="3">
    <source>
        <dbReference type="Pfam" id="PF00535"/>
    </source>
</evidence>
<dbReference type="Pfam" id="PF00535">
    <property type="entry name" value="Glycos_transf_2"/>
    <property type="match status" value="1"/>
</dbReference>
<evidence type="ECO:0000313" key="5">
    <source>
        <dbReference type="Proteomes" id="UP000215931"/>
    </source>
</evidence>
<dbReference type="EMBL" id="NPKH01000023">
    <property type="protein sequence ID" value="PAP94374.1"/>
    <property type="molecule type" value="Genomic_DNA"/>
</dbReference>
<dbReference type="InterPro" id="IPR029044">
    <property type="entry name" value="Nucleotide-diphossugar_trans"/>
</dbReference>
<evidence type="ECO:0000256" key="2">
    <source>
        <dbReference type="SAM" id="MobiDB-lite"/>
    </source>
</evidence>
<gene>
    <name evidence="4" type="ORF">CIT31_19005</name>
</gene>
<comment type="caution">
    <text evidence="4">The sequence shown here is derived from an EMBL/GenBank/DDBJ whole genome shotgun (WGS) entry which is preliminary data.</text>
</comment>
<dbReference type="OrthoDB" id="9815923at2"/>
<dbReference type="PANTHER" id="PTHR43630:SF2">
    <property type="entry name" value="GLYCOSYLTRANSFERASE"/>
    <property type="match status" value="1"/>
</dbReference>
<protein>
    <recommendedName>
        <fullName evidence="3">Glycosyltransferase 2-like domain-containing protein</fullName>
    </recommendedName>
</protein>
<comment type="similarity">
    <text evidence="1">Belongs to the glycosyltransferase 2 family. WaaE/KdtX subfamily.</text>
</comment>